<accession>A0A4Y2CW88</accession>
<protein>
    <recommendedName>
        <fullName evidence="3">Transposase Tc1-like domain-containing protein</fullName>
    </recommendedName>
</protein>
<proteinExistence type="predicted"/>
<dbReference type="PANTHER" id="PTHR46068">
    <property type="entry name" value="PROTEIN CBG27172"/>
    <property type="match status" value="1"/>
</dbReference>
<organism evidence="1 2">
    <name type="scientific">Araneus ventricosus</name>
    <name type="common">Orbweaver spider</name>
    <name type="synonym">Epeira ventricosa</name>
    <dbReference type="NCBI Taxonomy" id="182803"/>
    <lineage>
        <taxon>Eukaryota</taxon>
        <taxon>Metazoa</taxon>
        <taxon>Ecdysozoa</taxon>
        <taxon>Arthropoda</taxon>
        <taxon>Chelicerata</taxon>
        <taxon>Arachnida</taxon>
        <taxon>Araneae</taxon>
        <taxon>Araneomorphae</taxon>
        <taxon>Entelegynae</taxon>
        <taxon>Araneoidea</taxon>
        <taxon>Araneidae</taxon>
        <taxon>Araneus</taxon>
    </lineage>
</organism>
<dbReference type="OrthoDB" id="9981685at2759"/>
<dbReference type="Proteomes" id="UP000499080">
    <property type="component" value="Unassembled WGS sequence"/>
</dbReference>
<gene>
    <name evidence="1" type="ORF">AVEN_52783_1</name>
</gene>
<evidence type="ECO:0000313" key="2">
    <source>
        <dbReference type="Proteomes" id="UP000499080"/>
    </source>
</evidence>
<dbReference type="PANTHER" id="PTHR46068:SF1">
    <property type="entry name" value="TRANSPOSASE IS30-LIKE HTH DOMAIN-CONTAINING PROTEIN"/>
    <property type="match status" value="1"/>
</dbReference>
<comment type="caution">
    <text evidence="1">The sequence shown here is derived from an EMBL/GenBank/DDBJ whole genome shotgun (WGS) entry which is preliminary data.</text>
</comment>
<dbReference type="AlphaFoldDB" id="A0A4Y2CW88"/>
<dbReference type="EMBL" id="BGPR01000260">
    <property type="protein sequence ID" value="GBM08710.1"/>
    <property type="molecule type" value="Genomic_DNA"/>
</dbReference>
<reference evidence="1 2" key="1">
    <citation type="journal article" date="2019" name="Sci. Rep.">
        <title>Orb-weaving spider Araneus ventricosus genome elucidates the spidroin gene catalogue.</title>
        <authorList>
            <person name="Kono N."/>
            <person name="Nakamura H."/>
            <person name="Ohtoshi R."/>
            <person name="Moran D.A.P."/>
            <person name="Shinohara A."/>
            <person name="Yoshida Y."/>
            <person name="Fujiwara M."/>
            <person name="Mori M."/>
            <person name="Tomita M."/>
            <person name="Arakawa K."/>
        </authorList>
    </citation>
    <scope>NUCLEOTIDE SEQUENCE [LARGE SCALE GENOMIC DNA]</scope>
</reference>
<evidence type="ECO:0008006" key="3">
    <source>
        <dbReference type="Google" id="ProtNLM"/>
    </source>
</evidence>
<sequence length="115" mass="13329">MRKIVRGMGISDPPVRRMAKTELGLNPYKFRNVQLLTDKNKLVQLQRCRKLLRRAASQRLNKARGYTFSYIRPLWILNAPSPANVHCPQNMGRQLSATRSSGRNLRNKNIRCSYC</sequence>
<evidence type="ECO:0000313" key="1">
    <source>
        <dbReference type="EMBL" id="GBM08710.1"/>
    </source>
</evidence>
<name>A0A4Y2CW88_ARAVE</name>
<keyword evidence="2" id="KW-1185">Reference proteome</keyword>